<keyword evidence="5" id="KW-0804">Transcription</keyword>
<gene>
    <name evidence="9" type="ORF">HMPREF0202_01054</name>
</gene>
<evidence type="ECO:0000256" key="4">
    <source>
        <dbReference type="ARBA" id="ARBA00023159"/>
    </source>
</evidence>
<dbReference type="HOGENOM" id="CLU_013442_1_1_0"/>
<evidence type="ECO:0000256" key="5">
    <source>
        <dbReference type="ARBA" id="ARBA00023163"/>
    </source>
</evidence>
<feature type="domain" description="PTS EIIA type-2" evidence="6">
    <location>
        <begin position="530"/>
        <end position="671"/>
    </location>
</feature>
<accession>U7VBJ1</accession>
<dbReference type="eggNOG" id="COG1762">
    <property type="taxonomic scope" value="Bacteria"/>
</dbReference>
<keyword evidence="2" id="KW-0677">Repeat</keyword>
<dbReference type="STRING" id="1319815.HMPREF0202_01054"/>
<dbReference type="PANTHER" id="PTHR30185:SF18">
    <property type="entry name" value="TRANSCRIPTIONAL REGULATOR MTLR"/>
    <property type="match status" value="1"/>
</dbReference>
<keyword evidence="1" id="KW-0808">Transferase</keyword>
<name>U7VBJ1_9FUSO</name>
<dbReference type="CDD" id="cd05568">
    <property type="entry name" value="PTS_IIB_bgl_like"/>
    <property type="match status" value="1"/>
</dbReference>
<evidence type="ECO:0000313" key="10">
    <source>
        <dbReference type="Proteomes" id="UP000017081"/>
    </source>
</evidence>
<feature type="domain" description="PRD" evidence="8">
    <location>
        <begin position="284"/>
        <end position="391"/>
    </location>
</feature>
<dbReference type="Proteomes" id="UP000017081">
    <property type="component" value="Unassembled WGS sequence"/>
</dbReference>
<dbReference type="PROSITE" id="PS51099">
    <property type="entry name" value="PTS_EIIB_TYPE_2"/>
    <property type="match status" value="1"/>
</dbReference>
<dbReference type="PANTHER" id="PTHR30185">
    <property type="entry name" value="CRYPTIC BETA-GLUCOSIDE BGL OPERON ANTITERMINATOR"/>
    <property type="match status" value="1"/>
</dbReference>
<dbReference type="PROSITE" id="PS51094">
    <property type="entry name" value="PTS_EIIA_TYPE_2"/>
    <property type="match status" value="1"/>
</dbReference>
<dbReference type="Pfam" id="PF00874">
    <property type="entry name" value="PRD"/>
    <property type="match status" value="2"/>
</dbReference>
<dbReference type="EMBL" id="AXZF01000038">
    <property type="protein sequence ID" value="ERT69087.1"/>
    <property type="molecule type" value="Genomic_DNA"/>
</dbReference>
<evidence type="ECO:0000256" key="3">
    <source>
        <dbReference type="ARBA" id="ARBA00023015"/>
    </source>
</evidence>
<dbReference type="Pfam" id="PF05043">
    <property type="entry name" value="Mga"/>
    <property type="match status" value="1"/>
</dbReference>
<dbReference type="InterPro" id="IPR036095">
    <property type="entry name" value="PTS_EIIB-like_sf"/>
</dbReference>
<keyword evidence="3" id="KW-0805">Transcription regulation</keyword>
<dbReference type="AlphaFoldDB" id="U7VBJ1"/>
<evidence type="ECO:0000256" key="1">
    <source>
        <dbReference type="ARBA" id="ARBA00022679"/>
    </source>
</evidence>
<dbReference type="InterPro" id="IPR050661">
    <property type="entry name" value="BglG_antiterminators"/>
</dbReference>
<dbReference type="SUPFAM" id="SSF52794">
    <property type="entry name" value="PTS system IIB component-like"/>
    <property type="match status" value="1"/>
</dbReference>
<dbReference type="InterPro" id="IPR011608">
    <property type="entry name" value="PRD"/>
</dbReference>
<dbReference type="Gene3D" id="1.10.1790.10">
    <property type="entry name" value="PRD domain"/>
    <property type="match status" value="2"/>
</dbReference>
<evidence type="ECO:0000259" key="8">
    <source>
        <dbReference type="PROSITE" id="PS51372"/>
    </source>
</evidence>
<dbReference type="InterPro" id="IPR013011">
    <property type="entry name" value="PTS_EIIB_2"/>
</dbReference>
<dbReference type="InterPro" id="IPR002178">
    <property type="entry name" value="PTS_EIIA_type-2_dom"/>
</dbReference>
<dbReference type="eggNOG" id="COG3711">
    <property type="taxonomic scope" value="Bacteria"/>
</dbReference>
<dbReference type="SUPFAM" id="SSF63520">
    <property type="entry name" value="PTS-regulatory domain, PRD"/>
    <property type="match status" value="2"/>
</dbReference>
<dbReference type="InterPro" id="IPR036634">
    <property type="entry name" value="PRD_sf"/>
</dbReference>
<reference evidence="9 10" key="1">
    <citation type="submission" date="2013-08" db="EMBL/GenBank/DDBJ databases">
        <authorList>
            <person name="Weinstock G."/>
            <person name="Sodergren E."/>
            <person name="Wylie T."/>
            <person name="Fulton L."/>
            <person name="Fulton R."/>
            <person name="Fronick C."/>
            <person name="O'Laughlin M."/>
            <person name="Godfrey J."/>
            <person name="Miner T."/>
            <person name="Herter B."/>
            <person name="Appelbaum E."/>
            <person name="Cordes M."/>
            <person name="Lek S."/>
            <person name="Wollam A."/>
            <person name="Pepin K.H."/>
            <person name="Palsikar V.B."/>
            <person name="Mitreva M."/>
            <person name="Wilson R.K."/>
        </authorList>
    </citation>
    <scope>NUCLEOTIDE SEQUENCE [LARGE SCALE GENOMIC DNA]</scope>
    <source>
        <strain evidence="9 10">ATCC BAA-474</strain>
    </source>
</reference>
<comment type="caution">
    <text evidence="9">The sequence shown here is derived from an EMBL/GenBank/DDBJ whole genome shotgun (WGS) entry which is preliminary data.</text>
</comment>
<feature type="domain" description="PRD" evidence="8">
    <location>
        <begin position="176"/>
        <end position="280"/>
    </location>
</feature>
<dbReference type="PROSITE" id="PS51372">
    <property type="entry name" value="PRD_2"/>
    <property type="match status" value="2"/>
</dbReference>
<sequence length="684" mass="80060">MTKRELEILKYFIKYNGKISYKLLSEFLCINERSIRYDIDKINEILKSNNYSQIEKVEKGQVEYKNLDILSIVIDKFIRCIDLTEYKDEIILFKVLFLERINLKNIEDELGVSRTSVKNILKVVKEKLKLNELKLEIEIQKGLILVGTEENIRKAQLKFILTYSKEIYFLNIIEKYYAEIDREKIEKFLNLIIDNTKHIISDEPYTNLYYYILIMIDRLKKGKSILEVENQVFFQGLKEYKVINKFLDILEKEYKIKVNLNEKVRLTDYFLGSHCYSAENSSYKFWIEIDIIAKKIIKIFSENMGVDLSKDKVLLKGIINHLKPTIHRLKNKQILENSILKDFLKLYKPIFMGTKKSIKPLKNFINLEITEDEIAFLAIHFKAALDRANKLENRKNNILVVCSSGYGTSKLLSQQINENFSVNIVEVIPFYRLKDYSLDSIDLIVGTINMDEVDLKKPCITINTILSKEDIILLENIGLSKRKSRIFLSDLLETFKRSGVIKNENILIKDLSLLMNEILINDIHEDEPKLSDMLEEVILDVECGSWEEAIRMAGKIMIETEICDITYIENIIERVKEFGPYMVMSNKVALPHSKNNGNVFKSKMVLMNFRNDILFPEETPVKTMLTFTSQDENGHLDALSNFLDLVSNYKFLEKLENNPSKKKVIDIIKKYEFLSNLGKNRDIN</sequence>
<organism evidence="9 10">
    <name type="scientific">Cetobacterium somerae ATCC BAA-474</name>
    <dbReference type="NCBI Taxonomy" id="1319815"/>
    <lineage>
        <taxon>Bacteria</taxon>
        <taxon>Fusobacteriati</taxon>
        <taxon>Fusobacteriota</taxon>
        <taxon>Fusobacteriia</taxon>
        <taxon>Fusobacteriales</taxon>
        <taxon>Fusobacteriaceae</taxon>
        <taxon>Cetobacterium</taxon>
    </lineage>
</organism>
<keyword evidence="10" id="KW-1185">Reference proteome</keyword>
<dbReference type="GO" id="GO:0008982">
    <property type="term" value="F:protein-N(PI)-phosphohistidine-sugar phosphotransferase activity"/>
    <property type="evidence" value="ECO:0007669"/>
    <property type="project" value="InterPro"/>
</dbReference>
<dbReference type="PATRIC" id="fig|1319815.3.peg.1011"/>
<dbReference type="Pfam" id="PF00359">
    <property type="entry name" value="PTS_EIIA_2"/>
    <property type="match status" value="1"/>
</dbReference>
<dbReference type="Gene3D" id="3.40.930.10">
    <property type="entry name" value="Mannitol-specific EII, Chain A"/>
    <property type="match status" value="1"/>
</dbReference>
<keyword evidence="4" id="KW-0010">Activator</keyword>
<dbReference type="Gene3D" id="3.40.50.2300">
    <property type="match status" value="1"/>
</dbReference>
<evidence type="ECO:0000313" key="9">
    <source>
        <dbReference type="EMBL" id="ERT69087.1"/>
    </source>
</evidence>
<evidence type="ECO:0000256" key="2">
    <source>
        <dbReference type="ARBA" id="ARBA00022737"/>
    </source>
</evidence>
<dbReference type="SUPFAM" id="SSF55804">
    <property type="entry name" value="Phoshotransferase/anion transport protein"/>
    <property type="match status" value="1"/>
</dbReference>
<evidence type="ECO:0008006" key="11">
    <source>
        <dbReference type="Google" id="ProtNLM"/>
    </source>
</evidence>
<dbReference type="InterPro" id="IPR016152">
    <property type="entry name" value="PTrfase/Anion_transptr"/>
</dbReference>
<evidence type="ECO:0000259" key="6">
    <source>
        <dbReference type="PROSITE" id="PS51094"/>
    </source>
</evidence>
<protein>
    <recommendedName>
        <fullName evidence="11">PTS system EIIA component</fullName>
    </recommendedName>
</protein>
<evidence type="ECO:0000259" key="7">
    <source>
        <dbReference type="PROSITE" id="PS51099"/>
    </source>
</evidence>
<dbReference type="GO" id="GO:0006355">
    <property type="term" value="P:regulation of DNA-templated transcription"/>
    <property type="evidence" value="ECO:0007669"/>
    <property type="project" value="InterPro"/>
</dbReference>
<proteinExistence type="predicted"/>
<dbReference type="GO" id="GO:0009401">
    <property type="term" value="P:phosphoenolpyruvate-dependent sugar phosphotransferase system"/>
    <property type="evidence" value="ECO:0007669"/>
    <property type="project" value="InterPro"/>
</dbReference>
<feature type="domain" description="PTS EIIB type-2" evidence="7">
    <location>
        <begin position="396"/>
        <end position="486"/>
    </location>
</feature>
<dbReference type="InterPro" id="IPR007737">
    <property type="entry name" value="Mga_HTH"/>
</dbReference>